<dbReference type="Gene3D" id="1.10.10.2520">
    <property type="entry name" value="Cell wall hydrolase SleB, domain 1"/>
    <property type="match status" value="1"/>
</dbReference>
<evidence type="ECO:0000313" key="2">
    <source>
        <dbReference type="EMBL" id="CAB4142820.1"/>
    </source>
</evidence>
<dbReference type="InterPro" id="IPR011105">
    <property type="entry name" value="Cell_wall_hydrolase_SleB"/>
</dbReference>
<name>A0A6J5MCM9_9CAUD</name>
<dbReference type="Pfam" id="PF07486">
    <property type="entry name" value="Hydrolase_2"/>
    <property type="match status" value="1"/>
</dbReference>
<reference evidence="2" key="1">
    <citation type="submission" date="2020-04" db="EMBL/GenBank/DDBJ databases">
        <authorList>
            <person name="Chiriac C."/>
            <person name="Salcher M."/>
            <person name="Ghai R."/>
            <person name="Kavagutti S V."/>
        </authorList>
    </citation>
    <scope>NUCLEOTIDE SEQUENCE</scope>
</reference>
<feature type="domain" description="Cell wall hydrolase SleB" evidence="1">
    <location>
        <begin position="29"/>
        <end position="149"/>
    </location>
</feature>
<sequence length="153" mass="16575">MTNAVRGVRAADVWDLARTIYGEARGSTHADRVGVAWVVRNRLARPGWWTRHPDDGIPDDTIQATCREPMQFSCWNATDPNRKLLDALTLPGALGDPAARACLVAAIAVLDGTESDPTSGSCHYHTPGVAPAWSRGRRPVAHIGGHLFFNDIP</sequence>
<accession>A0A6J5MCM9</accession>
<protein>
    <submittedName>
        <fullName evidence="2">SleB Cell wall hydrolyses involved in spore germination</fullName>
    </submittedName>
</protein>
<gene>
    <name evidence="2" type="ORF">UFOVP452_42</name>
</gene>
<dbReference type="GO" id="GO:0016787">
    <property type="term" value="F:hydrolase activity"/>
    <property type="evidence" value="ECO:0007669"/>
    <property type="project" value="InterPro"/>
</dbReference>
<dbReference type="EMBL" id="LR796413">
    <property type="protein sequence ID" value="CAB4142820.1"/>
    <property type="molecule type" value="Genomic_DNA"/>
</dbReference>
<dbReference type="InterPro" id="IPR042047">
    <property type="entry name" value="SleB_dom1"/>
</dbReference>
<evidence type="ECO:0000259" key="1">
    <source>
        <dbReference type="Pfam" id="PF07486"/>
    </source>
</evidence>
<organism evidence="2">
    <name type="scientific">uncultured Caudovirales phage</name>
    <dbReference type="NCBI Taxonomy" id="2100421"/>
    <lineage>
        <taxon>Viruses</taxon>
        <taxon>Duplodnaviria</taxon>
        <taxon>Heunggongvirae</taxon>
        <taxon>Uroviricota</taxon>
        <taxon>Caudoviricetes</taxon>
        <taxon>Peduoviridae</taxon>
        <taxon>Maltschvirus</taxon>
        <taxon>Maltschvirus maltsch</taxon>
    </lineage>
</organism>
<proteinExistence type="predicted"/>